<dbReference type="Gene3D" id="1.10.357.10">
    <property type="entry name" value="Tetracycline Repressor, domain 2"/>
    <property type="match status" value="1"/>
</dbReference>
<organism evidence="1 2">
    <name type="scientific">Subtercola lobariae</name>
    <dbReference type="NCBI Taxonomy" id="1588641"/>
    <lineage>
        <taxon>Bacteria</taxon>
        <taxon>Bacillati</taxon>
        <taxon>Actinomycetota</taxon>
        <taxon>Actinomycetes</taxon>
        <taxon>Micrococcales</taxon>
        <taxon>Microbacteriaceae</taxon>
        <taxon>Subtercola</taxon>
    </lineage>
</organism>
<proteinExistence type="predicted"/>
<name>A0A917BA28_9MICO</name>
<evidence type="ECO:0000313" key="1">
    <source>
        <dbReference type="EMBL" id="GGF32836.1"/>
    </source>
</evidence>
<dbReference type="RefSeq" id="WP_188679184.1">
    <property type="nucleotide sequence ID" value="NZ_BMGP01000005.1"/>
</dbReference>
<dbReference type="EMBL" id="BMGP01000005">
    <property type="protein sequence ID" value="GGF32836.1"/>
    <property type="molecule type" value="Genomic_DNA"/>
</dbReference>
<evidence type="ECO:0000313" key="2">
    <source>
        <dbReference type="Proteomes" id="UP000598775"/>
    </source>
</evidence>
<reference evidence="1 2" key="1">
    <citation type="journal article" date="2014" name="Int. J. Syst. Evol. Microbiol.">
        <title>Complete genome sequence of Corynebacterium casei LMG S-19264T (=DSM 44701T), isolated from a smear-ripened cheese.</title>
        <authorList>
            <consortium name="US DOE Joint Genome Institute (JGI-PGF)"/>
            <person name="Walter F."/>
            <person name="Albersmeier A."/>
            <person name="Kalinowski J."/>
            <person name="Ruckert C."/>
        </authorList>
    </citation>
    <scope>NUCLEOTIDE SEQUENCE [LARGE SCALE GENOMIC DNA]</scope>
    <source>
        <strain evidence="1 2">CGMCC 1.12976</strain>
    </source>
</reference>
<keyword evidence="2" id="KW-1185">Reference proteome</keyword>
<dbReference type="AlphaFoldDB" id="A0A917BA28"/>
<dbReference type="Proteomes" id="UP000598775">
    <property type="component" value="Unassembled WGS sequence"/>
</dbReference>
<accession>A0A917BA28</accession>
<protein>
    <submittedName>
        <fullName evidence="1">Uncharacterized protein</fullName>
    </submittedName>
</protein>
<gene>
    <name evidence="1" type="ORF">GCM10011399_27470</name>
</gene>
<comment type="caution">
    <text evidence="1">The sequence shown here is derived from an EMBL/GenBank/DDBJ whole genome shotgun (WGS) entry which is preliminary data.</text>
</comment>
<sequence>MDARRQIVETYTRLAANATAQPTLHDVAEAAGVTLESIRAEFQSPDEVVLLGLEEMLWMIRGSNMPRRLDEGIRPTSAARAICDDILGQVDSNRTIALVAVRFHRLITMDAIGSAIHHRCAAYFAAAPDFRKMDQAFLGTANVYVAQGLAGVVVSWVAGEISPDQSEVAAHMAELLPSWLSDPRTIADARRSGEEGS</sequence>